<evidence type="ECO:0000256" key="1">
    <source>
        <dbReference type="ARBA" id="ARBA00022737"/>
    </source>
</evidence>
<protein>
    <submittedName>
        <fullName evidence="4">TPR_REGION domain-containing protein</fullName>
    </submittedName>
</protein>
<accession>A0A0R3S6J0</accession>
<dbReference type="Pfam" id="PF13432">
    <property type="entry name" value="TPR_16"/>
    <property type="match status" value="1"/>
</dbReference>
<dbReference type="PANTHER" id="PTHR22904">
    <property type="entry name" value="TPR REPEAT CONTAINING PROTEIN"/>
    <property type="match status" value="1"/>
</dbReference>
<proteinExistence type="predicted"/>
<dbReference type="WBParaSite" id="EEL_0001041201-mRNA-1">
    <property type="protein sequence ID" value="EEL_0001041201-mRNA-1"/>
    <property type="gene ID" value="EEL_0001041201"/>
</dbReference>
<reference evidence="4" key="1">
    <citation type="submission" date="2017-02" db="UniProtKB">
        <authorList>
            <consortium name="WormBaseParasite"/>
        </authorList>
    </citation>
    <scope>IDENTIFICATION</scope>
</reference>
<evidence type="ECO:0000256" key="2">
    <source>
        <dbReference type="ARBA" id="ARBA00022803"/>
    </source>
</evidence>
<evidence type="ECO:0000313" key="4">
    <source>
        <dbReference type="WBParaSite" id="EEL_0001041201-mRNA-1"/>
    </source>
</evidence>
<dbReference type="GO" id="GO:0051879">
    <property type="term" value="F:Hsp90 protein binding"/>
    <property type="evidence" value="ECO:0007669"/>
    <property type="project" value="TreeGrafter"/>
</dbReference>
<dbReference type="AlphaFoldDB" id="A0A0R3S6J0"/>
<keyword evidence="3" id="KW-1185">Reference proteome</keyword>
<keyword evidence="2" id="KW-0802">TPR repeat</keyword>
<organism evidence="3 4">
    <name type="scientific">Elaeophora elaphi</name>
    <dbReference type="NCBI Taxonomy" id="1147741"/>
    <lineage>
        <taxon>Eukaryota</taxon>
        <taxon>Metazoa</taxon>
        <taxon>Ecdysozoa</taxon>
        <taxon>Nematoda</taxon>
        <taxon>Chromadorea</taxon>
        <taxon>Rhabditida</taxon>
        <taxon>Spirurina</taxon>
        <taxon>Spiruromorpha</taxon>
        <taxon>Filarioidea</taxon>
        <taxon>Onchocercidae</taxon>
        <taxon>Elaeophora</taxon>
    </lineage>
</organism>
<dbReference type="Proteomes" id="UP000050640">
    <property type="component" value="Unplaced"/>
</dbReference>
<dbReference type="InterPro" id="IPR011990">
    <property type="entry name" value="TPR-like_helical_dom_sf"/>
</dbReference>
<dbReference type="Gene3D" id="1.25.40.10">
    <property type="entry name" value="Tetratricopeptide repeat domain"/>
    <property type="match status" value="3"/>
</dbReference>
<dbReference type="SUPFAM" id="SSF48452">
    <property type="entry name" value="TPR-like"/>
    <property type="match status" value="2"/>
</dbReference>
<evidence type="ECO:0000313" key="3">
    <source>
        <dbReference type="Proteomes" id="UP000050640"/>
    </source>
</evidence>
<dbReference type="PANTHER" id="PTHR22904:SF523">
    <property type="entry name" value="STRESS-INDUCED-PHOSPHOPROTEIN 1"/>
    <property type="match status" value="1"/>
</dbReference>
<dbReference type="STRING" id="1147741.A0A0R3S6J0"/>
<sequence>MSRDKLLKLSDAANEAFYGGKFEKALTLSNEAIQLHPTNFILYSNRSAVFLRLRRFRESLADAKQSLALNSKWAKGFLRKGDALRGIGKFDEAILAYCQSLAIENETETVNSLKDTLYYSSIKDHLSVLLNEIGSDMNGEKLDAFLIISIIGQEYLAIDHMAEAIKLLQLALDMNEANVAALELKLSVLGAISFAYYQQKNYQQAIKFLDIQLEISEQVGELEKQLTIYNTIVRMALLNDETMLAINYLRKQIQLMHSNNMEANDLRLNLADLYIQLGNYENAAQIITSIAPLTFRNILEIVKLALAKGDTEVALTYCNRLAMISNTTDEKVLATLLKCKCLLLRKQAIPTLKILQNAMTHFINDHTATEIVCFC</sequence>
<dbReference type="Pfam" id="PF13181">
    <property type="entry name" value="TPR_8"/>
    <property type="match status" value="1"/>
</dbReference>
<dbReference type="SMART" id="SM00028">
    <property type="entry name" value="TPR"/>
    <property type="match status" value="5"/>
</dbReference>
<name>A0A0R3S6J0_9BILA</name>
<dbReference type="InterPro" id="IPR019734">
    <property type="entry name" value="TPR_rpt"/>
</dbReference>
<keyword evidence="1" id="KW-0677">Repeat</keyword>